<evidence type="ECO:0000259" key="2">
    <source>
        <dbReference type="PROSITE" id="PS50110"/>
    </source>
</evidence>
<dbReference type="AlphaFoldDB" id="A0A7Z3GQ37"/>
<feature type="domain" description="Response regulatory" evidence="2">
    <location>
        <begin position="1"/>
        <end position="105"/>
    </location>
</feature>
<dbReference type="PROSITE" id="PS50110">
    <property type="entry name" value="RESPONSE_REGULATORY"/>
    <property type="match status" value="1"/>
</dbReference>
<evidence type="ECO:0000313" key="3">
    <source>
        <dbReference type="EMBL" id="QJP08628.1"/>
    </source>
</evidence>
<dbReference type="RefSeq" id="WP_169937990.1">
    <property type="nucleotide sequence ID" value="NZ_CP048833.1"/>
</dbReference>
<organism evidence="3 4">
    <name type="scientific">Pseudomonas multiresinivorans</name>
    <dbReference type="NCBI Taxonomy" id="95301"/>
    <lineage>
        <taxon>Bacteria</taxon>
        <taxon>Pseudomonadati</taxon>
        <taxon>Pseudomonadota</taxon>
        <taxon>Gammaproteobacteria</taxon>
        <taxon>Pseudomonadales</taxon>
        <taxon>Pseudomonadaceae</taxon>
        <taxon>Pseudomonas</taxon>
    </lineage>
</organism>
<comment type="caution">
    <text evidence="1">Lacks conserved residue(s) required for the propagation of feature annotation.</text>
</comment>
<accession>A0A7Z3GQ37</accession>
<sequence length="129" mass="14582">MLNRLGIFRMALCSNVEELQKACARHPSFDLFIIEDFTPGIEELRRLESMSRAGDFSQVILMGNHTSNERAQLFKWAWAHHVALLDVIEKPISVARLREALDRLVIAVDPCNINSTAVISYPLFESASP</sequence>
<dbReference type="Gene3D" id="3.40.50.2300">
    <property type="match status" value="1"/>
</dbReference>
<dbReference type="SUPFAM" id="SSF52172">
    <property type="entry name" value="CheY-like"/>
    <property type="match status" value="1"/>
</dbReference>
<evidence type="ECO:0000256" key="1">
    <source>
        <dbReference type="PROSITE-ProRule" id="PRU00169"/>
    </source>
</evidence>
<dbReference type="KEGG" id="pmui:G4G71_12325"/>
<gene>
    <name evidence="3" type="ORF">G4G71_12325</name>
</gene>
<dbReference type="InterPro" id="IPR001789">
    <property type="entry name" value="Sig_transdc_resp-reg_receiver"/>
</dbReference>
<proteinExistence type="predicted"/>
<dbReference type="InterPro" id="IPR011006">
    <property type="entry name" value="CheY-like_superfamily"/>
</dbReference>
<protein>
    <recommendedName>
        <fullName evidence="2">Response regulatory domain-containing protein</fullName>
    </recommendedName>
</protein>
<name>A0A7Z3GQ37_9PSED</name>
<dbReference type="GO" id="GO:0000160">
    <property type="term" value="P:phosphorelay signal transduction system"/>
    <property type="evidence" value="ECO:0007669"/>
    <property type="project" value="InterPro"/>
</dbReference>
<evidence type="ECO:0000313" key="4">
    <source>
        <dbReference type="Proteomes" id="UP000502549"/>
    </source>
</evidence>
<dbReference type="EMBL" id="CP048833">
    <property type="protein sequence ID" value="QJP08628.1"/>
    <property type="molecule type" value="Genomic_DNA"/>
</dbReference>
<dbReference type="Proteomes" id="UP000502549">
    <property type="component" value="Chromosome"/>
</dbReference>
<reference evidence="3 4" key="1">
    <citation type="submission" date="2020-02" db="EMBL/GenBank/DDBJ databases">
        <title>Complete genome sequence of Pseudomonas multiresinivorans ORNL1.</title>
        <authorList>
            <person name="Podar M."/>
        </authorList>
    </citation>
    <scope>NUCLEOTIDE SEQUENCE [LARGE SCALE GENOMIC DNA]</scope>
    <source>
        <strain evidence="4">populi</strain>
    </source>
</reference>
<keyword evidence="4" id="KW-1185">Reference proteome</keyword>